<protein>
    <submittedName>
        <fullName evidence="2">Uncharacterized protein</fullName>
    </submittedName>
</protein>
<dbReference type="Proteomes" id="UP000827284">
    <property type="component" value="Unassembled WGS sequence"/>
</dbReference>
<organism evidence="2 3">
    <name type="scientific">Entomortierella parvispora</name>
    <dbReference type="NCBI Taxonomy" id="205924"/>
    <lineage>
        <taxon>Eukaryota</taxon>
        <taxon>Fungi</taxon>
        <taxon>Fungi incertae sedis</taxon>
        <taxon>Mucoromycota</taxon>
        <taxon>Mortierellomycotina</taxon>
        <taxon>Mortierellomycetes</taxon>
        <taxon>Mortierellales</taxon>
        <taxon>Mortierellaceae</taxon>
        <taxon>Entomortierella</taxon>
    </lineage>
</organism>
<reference evidence="2" key="2">
    <citation type="journal article" date="2022" name="Microbiol. Resour. Announc.">
        <title>Whole-Genome Sequence of Entomortierella parvispora E1425, a Mucoromycotan Fungus Associated with Burkholderiaceae-Related Endosymbiotic Bacteria.</title>
        <authorList>
            <person name="Herlambang A."/>
            <person name="Guo Y."/>
            <person name="Takashima Y."/>
            <person name="Narisawa K."/>
            <person name="Ohta H."/>
            <person name="Nishizawa T."/>
        </authorList>
    </citation>
    <scope>NUCLEOTIDE SEQUENCE</scope>
    <source>
        <strain evidence="2">E1425</strain>
    </source>
</reference>
<proteinExistence type="predicted"/>
<feature type="region of interest" description="Disordered" evidence="1">
    <location>
        <begin position="308"/>
        <end position="390"/>
    </location>
</feature>
<reference evidence="2" key="1">
    <citation type="submission" date="2021-11" db="EMBL/GenBank/DDBJ databases">
        <authorList>
            <person name="Herlambang A."/>
            <person name="Guo Y."/>
            <person name="Takashima Y."/>
            <person name="Nishizawa T."/>
        </authorList>
    </citation>
    <scope>NUCLEOTIDE SEQUENCE</scope>
    <source>
        <strain evidence="2">E1425</strain>
    </source>
</reference>
<evidence type="ECO:0000313" key="2">
    <source>
        <dbReference type="EMBL" id="GJJ72030.1"/>
    </source>
</evidence>
<dbReference type="AlphaFoldDB" id="A0A9P3H8G8"/>
<sequence length="442" mass="48774">MTDPMHLRNKRPENATSILTSAIAANINIQLSLLHPTQRTSTNYHSLDRAVPTYPLFLATSIKAVCPPPGGWFKRSESSLQRAAATPPAPSHGRTWPFSTHWMNSDSPRIFFSPWSSFPRRNAYGRELSRMETLYFDTQDKKDDTFAVAAGLPDGVLDAILDPEESDISAMTKNWFDDQRLVFVAHQTTTYSGAERNHVLDRREPGWKLSETKKAGAATAASTAATRAQYVSPQTFLTSTQFPEDMANGSTHSQSFHSSMSTSCLQGMMQHLFSSPTLPSCKPICISGDESNVASLPSFIISPRSDLHRRPCPLPIQPPTGTSIIRCPSSSGALQNAVSLGPETQSWNEKDSDSGSNDSDDEDDDATITVEDHEEGSLHRGDIKSPKTTSTADSLEHLLEYIKTKMHNAEQTSKLELVIEQLLQSLSSQIRCEGSPFFWAWP</sequence>
<accession>A0A9P3H8G8</accession>
<feature type="compositionally biased region" description="Basic and acidic residues" evidence="1">
    <location>
        <begin position="375"/>
        <end position="385"/>
    </location>
</feature>
<gene>
    <name evidence="2" type="ORF">EMPS_04387</name>
</gene>
<evidence type="ECO:0000313" key="3">
    <source>
        <dbReference type="Proteomes" id="UP000827284"/>
    </source>
</evidence>
<name>A0A9P3H8G8_9FUNG</name>
<dbReference type="EMBL" id="BQFW01000006">
    <property type="protein sequence ID" value="GJJ72030.1"/>
    <property type="molecule type" value="Genomic_DNA"/>
</dbReference>
<comment type="caution">
    <text evidence="2">The sequence shown here is derived from an EMBL/GenBank/DDBJ whole genome shotgun (WGS) entry which is preliminary data.</text>
</comment>
<keyword evidence="3" id="KW-1185">Reference proteome</keyword>
<evidence type="ECO:0000256" key="1">
    <source>
        <dbReference type="SAM" id="MobiDB-lite"/>
    </source>
</evidence>
<feature type="compositionally biased region" description="Polar residues" evidence="1">
    <location>
        <begin position="319"/>
        <end position="347"/>
    </location>
</feature>